<organism evidence="1 2">
    <name type="scientific">Apiospora saccharicola</name>
    <dbReference type="NCBI Taxonomy" id="335842"/>
    <lineage>
        <taxon>Eukaryota</taxon>
        <taxon>Fungi</taxon>
        <taxon>Dikarya</taxon>
        <taxon>Ascomycota</taxon>
        <taxon>Pezizomycotina</taxon>
        <taxon>Sordariomycetes</taxon>
        <taxon>Xylariomycetidae</taxon>
        <taxon>Amphisphaeriales</taxon>
        <taxon>Apiosporaceae</taxon>
        <taxon>Apiospora</taxon>
    </lineage>
</organism>
<accession>A0ABR1UXJ9</accession>
<reference evidence="1 2" key="1">
    <citation type="submission" date="2023-01" db="EMBL/GenBank/DDBJ databases">
        <title>Analysis of 21 Apiospora genomes using comparative genomics revels a genus with tremendous synthesis potential of carbohydrate active enzymes and secondary metabolites.</title>
        <authorList>
            <person name="Sorensen T."/>
        </authorList>
    </citation>
    <scope>NUCLEOTIDE SEQUENCE [LARGE SCALE GENOMIC DNA]</scope>
    <source>
        <strain evidence="1 2">CBS 83171</strain>
    </source>
</reference>
<evidence type="ECO:0000313" key="2">
    <source>
        <dbReference type="Proteomes" id="UP001446871"/>
    </source>
</evidence>
<gene>
    <name evidence="1" type="ORF">PG996_008310</name>
</gene>
<protein>
    <submittedName>
        <fullName evidence="1">Uncharacterized protein</fullName>
    </submittedName>
</protein>
<sequence length="672" mass="73187">MGQSVGTANVAAIPPVVNIEQFKNRFKVLAKAACLSPGEADWIKVLSAKFGSEPDQCWSESDLATFLAITLPDELKSDVTAAAPLIHRCLRHLGSFPYHISDPSPVLDCETLSVGIVLLLRRHEWNLPSLYGYEDSEEWMRRLLFQSLSATNLPTPAAWPSPDARRGPDDEHLLRAHALVSSFNKRRDKSRPMVMHLGPPIIDISQLPPSRSQDFSGSVSSEDFRPLLRLLVASQLFLAGIGPDVVCRDPRKMDAGVDSILGTFTDTATPSSITWESFEPFLKRDTPNLFHGLSRLCGLLVLDGALDHEQIRSFDQAQVVSRLQVAFASNFNVPGLPVGAVFGPAILAQVSTWIPLDAPLQSPEIIYSSKTDTFQDMELLQHLKANVRPMMLLVNGSTMTTDSNKNGNDCCYGAFLPQDPEHEAALFQLQPLHHVYGGAVRVIPSPSNAGIQTLQVHIQMADSTEVCLDMGGPGANGILSFGRQEKQRFIVAGVDLVGLPPNVHGYDLKQDRRFWVARSKPTQPPTEQLSHGKRIGWVAAASALVLAVQLGPLQVPFLPAGPLADAATDALNMSVTWGTPLFAWQVAGAVNTQGPLNAIGITVATVMASPALTLPLLGKDQSRTGPIWAVLGVWWALAALTLSRRQAGEAFGWLKSIVTFRMVVIFLQYWPK</sequence>
<keyword evidence="2" id="KW-1185">Reference proteome</keyword>
<name>A0ABR1UXJ9_9PEZI</name>
<proteinExistence type="predicted"/>
<dbReference type="EMBL" id="JAQQWM010000005">
    <property type="protein sequence ID" value="KAK8063658.1"/>
    <property type="molecule type" value="Genomic_DNA"/>
</dbReference>
<comment type="caution">
    <text evidence="1">The sequence shown here is derived from an EMBL/GenBank/DDBJ whole genome shotgun (WGS) entry which is preliminary data.</text>
</comment>
<evidence type="ECO:0000313" key="1">
    <source>
        <dbReference type="EMBL" id="KAK8063658.1"/>
    </source>
</evidence>
<dbReference type="Proteomes" id="UP001446871">
    <property type="component" value="Unassembled WGS sequence"/>
</dbReference>